<dbReference type="EMBL" id="DSTT01000002">
    <property type="protein sequence ID" value="HFK23509.1"/>
    <property type="molecule type" value="Genomic_DNA"/>
</dbReference>
<dbReference type="InterPro" id="IPR006260">
    <property type="entry name" value="TonB/TolA_C"/>
</dbReference>
<dbReference type="NCBIfam" id="TIGR01352">
    <property type="entry name" value="tonB_Cterm"/>
    <property type="match status" value="1"/>
</dbReference>
<dbReference type="SUPFAM" id="SSF53850">
    <property type="entry name" value="Periplasmic binding protein-like II"/>
    <property type="match status" value="1"/>
</dbReference>
<comment type="subcellular location">
    <subcellularLocation>
        <location evidence="1">Membrane</location>
        <topology evidence="1">Single-pass membrane protein</topology>
    </subcellularLocation>
</comment>
<comment type="similarity">
    <text evidence="2">Belongs to the bacterial solute-binding protein 5 family.</text>
</comment>
<dbReference type="PROSITE" id="PS52015">
    <property type="entry name" value="TONB_CTD"/>
    <property type="match status" value="1"/>
</dbReference>
<keyword evidence="6" id="KW-1133">Transmembrane helix</keyword>
<evidence type="ECO:0000256" key="5">
    <source>
        <dbReference type="ARBA" id="ARBA00022729"/>
    </source>
</evidence>
<name>A0A7C3J5V2_UNCW3</name>
<dbReference type="GO" id="GO:1904680">
    <property type="term" value="F:peptide transmembrane transporter activity"/>
    <property type="evidence" value="ECO:0007669"/>
    <property type="project" value="TreeGrafter"/>
</dbReference>
<dbReference type="Gene3D" id="3.30.1150.10">
    <property type="match status" value="1"/>
</dbReference>
<sequence>MRRFSKISKIVLILLAIILMISCEKKVSRVPQTGEAGGEVVVGIVGEPENLSPIYPSFIAHNEIVEMLFLPLHKNDVNGKIVPMLATSWEYSEDLKKITYYLRKDVVWQDGEPVTAYDVEFTFNLIKDPKNNSPLFSKLQNIDSVKAVSDYKIVFYCNKVYPMALFDSNIKPLPKHLLEKEKDQIQYSDFNSKPVGNGPYKLEKWESGKYISLVKNENYSLDDKPFLDKIVYRIYTDQQSIINDLKEGKLDLVYDLTPDNAEEIAKIKNVTGIQKKGNIYTYIGFNLTRKPFDLKDFRMGISQLINRDLLIKNTIKNGIPSNGPITPSFWAYSEEIKPISYSKDGIKLLEKVLKKDNIKGYLYNNKPFILNIITDKNDAMLVKVAREVSNQLKNAGINVNLKELPSDSLILKLFSKDYDLYILSWQINEDFNPLPFWSSVKETGRFNFVEYRNPKVDSIVNLAMTTMDEEEARNYWKEFQQIVVDDQPYAFLFVPNRVIVANNVLKSFDNVYSSNIEPISNLDIFYVEKSNQKKIDFALLFPAPKVEEKIQESETKVNETNKNLKKEVKEEVKPKEETQVKTPTASQLLSQQVQQQAQQQSQPVVDTVKKEEEKKPQVIIQPTPKQIIQPVYPEAARKIGAEGTVFVEVTIGKDGKVVAARVIKSLNPACDNAAVEAAYKAVFNPGTIDGVPAEMKTTIPYRFKP</sequence>
<dbReference type="InterPro" id="IPR000914">
    <property type="entry name" value="SBP_5_dom"/>
</dbReference>
<dbReference type="InterPro" id="IPR039424">
    <property type="entry name" value="SBP_5"/>
</dbReference>
<dbReference type="PROSITE" id="PS51257">
    <property type="entry name" value="PROKAR_LIPOPROTEIN"/>
    <property type="match status" value="1"/>
</dbReference>
<keyword evidence="7" id="KW-0472">Membrane</keyword>
<dbReference type="InterPro" id="IPR037682">
    <property type="entry name" value="TonB_C"/>
</dbReference>
<dbReference type="Gene3D" id="3.10.105.10">
    <property type="entry name" value="Dipeptide-binding Protein, Domain 3"/>
    <property type="match status" value="1"/>
</dbReference>
<dbReference type="SUPFAM" id="SSF74653">
    <property type="entry name" value="TolA/TonB C-terminal domain"/>
    <property type="match status" value="1"/>
</dbReference>
<feature type="compositionally biased region" description="Basic and acidic residues" evidence="8">
    <location>
        <begin position="550"/>
        <end position="579"/>
    </location>
</feature>
<keyword evidence="5" id="KW-0732">Signal</keyword>
<feature type="region of interest" description="Disordered" evidence="8">
    <location>
        <begin position="550"/>
        <end position="586"/>
    </location>
</feature>
<reference evidence="10" key="1">
    <citation type="journal article" date="2020" name="mSystems">
        <title>Genome- and Community-Level Interaction Insights into Carbon Utilization and Element Cycling Functions of Hydrothermarchaeota in Hydrothermal Sediment.</title>
        <authorList>
            <person name="Zhou Z."/>
            <person name="Liu Y."/>
            <person name="Xu W."/>
            <person name="Pan J."/>
            <person name="Luo Z.H."/>
            <person name="Li M."/>
        </authorList>
    </citation>
    <scope>NUCLEOTIDE SEQUENCE [LARGE SCALE GENOMIC DNA]</scope>
    <source>
        <strain evidence="10">SpSt-464</strain>
    </source>
</reference>
<keyword evidence="4" id="KW-0812">Transmembrane</keyword>
<evidence type="ECO:0000256" key="8">
    <source>
        <dbReference type="SAM" id="MobiDB-lite"/>
    </source>
</evidence>
<evidence type="ECO:0000256" key="7">
    <source>
        <dbReference type="ARBA" id="ARBA00023136"/>
    </source>
</evidence>
<organism evidence="10">
    <name type="scientific">candidate division WOR-3 bacterium</name>
    <dbReference type="NCBI Taxonomy" id="2052148"/>
    <lineage>
        <taxon>Bacteria</taxon>
        <taxon>Bacteria division WOR-3</taxon>
    </lineage>
</organism>
<dbReference type="AlphaFoldDB" id="A0A7C3J5V2"/>
<accession>A0A7C3J5V2</accession>
<dbReference type="Gene3D" id="3.40.190.10">
    <property type="entry name" value="Periplasmic binding protein-like II"/>
    <property type="match status" value="1"/>
</dbReference>
<dbReference type="GO" id="GO:0015833">
    <property type="term" value="P:peptide transport"/>
    <property type="evidence" value="ECO:0007669"/>
    <property type="project" value="TreeGrafter"/>
</dbReference>
<comment type="caution">
    <text evidence="10">The sequence shown here is derived from an EMBL/GenBank/DDBJ whole genome shotgun (WGS) entry which is preliminary data.</text>
</comment>
<dbReference type="GO" id="GO:0016020">
    <property type="term" value="C:membrane"/>
    <property type="evidence" value="ECO:0007669"/>
    <property type="project" value="UniProtKB-SubCell"/>
</dbReference>
<evidence type="ECO:0000256" key="1">
    <source>
        <dbReference type="ARBA" id="ARBA00004167"/>
    </source>
</evidence>
<gene>
    <name evidence="10" type="ORF">ENS15_02485</name>
</gene>
<evidence type="ECO:0000256" key="6">
    <source>
        <dbReference type="ARBA" id="ARBA00022989"/>
    </source>
</evidence>
<keyword evidence="3" id="KW-0813">Transport</keyword>
<dbReference type="PANTHER" id="PTHR30290:SF9">
    <property type="entry name" value="OLIGOPEPTIDE-BINDING PROTEIN APPA"/>
    <property type="match status" value="1"/>
</dbReference>
<dbReference type="Pfam" id="PF03544">
    <property type="entry name" value="TonB_C"/>
    <property type="match status" value="1"/>
</dbReference>
<dbReference type="Gene3D" id="3.90.76.10">
    <property type="entry name" value="Dipeptide-binding Protein, Domain 1"/>
    <property type="match status" value="1"/>
</dbReference>
<protein>
    <submittedName>
        <fullName evidence="10">TonB family protein</fullName>
    </submittedName>
</protein>
<proteinExistence type="inferred from homology"/>
<evidence type="ECO:0000256" key="4">
    <source>
        <dbReference type="ARBA" id="ARBA00022692"/>
    </source>
</evidence>
<dbReference type="Pfam" id="PF00496">
    <property type="entry name" value="SBP_bac_5"/>
    <property type="match status" value="1"/>
</dbReference>
<evidence type="ECO:0000259" key="9">
    <source>
        <dbReference type="PROSITE" id="PS52015"/>
    </source>
</evidence>
<evidence type="ECO:0000256" key="3">
    <source>
        <dbReference type="ARBA" id="ARBA00022448"/>
    </source>
</evidence>
<evidence type="ECO:0000313" key="10">
    <source>
        <dbReference type="EMBL" id="HFK23509.1"/>
    </source>
</evidence>
<feature type="domain" description="TonB C-terminal" evidence="9">
    <location>
        <begin position="617"/>
        <end position="705"/>
    </location>
</feature>
<evidence type="ECO:0000256" key="2">
    <source>
        <dbReference type="ARBA" id="ARBA00005695"/>
    </source>
</evidence>
<dbReference type="PANTHER" id="PTHR30290">
    <property type="entry name" value="PERIPLASMIC BINDING COMPONENT OF ABC TRANSPORTER"/>
    <property type="match status" value="1"/>
</dbReference>